<organism evidence="1 2">
    <name type="scientific">Asaia siamensis</name>
    <dbReference type="NCBI Taxonomy" id="110479"/>
    <lineage>
        <taxon>Bacteria</taxon>
        <taxon>Pseudomonadati</taxon>
        <taxon>Pseudomonadota</taxon>
        <taxon>Alphaproteobacteria</taxon>
        <taxon>Acetobacterales</taxon>
        <taxon>Acetobacteraceae</taxon>
        <taxon>Asaia</taxon>
    </lineage>
</organism>
<proteinExistence type="predicted"/>
<sequence length="66" mass="7208">MRGAQEMSDISVLVLSREKRPVVAKTAARVQIRNKALAEGLVKPGRFLSVACFAPECQLHRALDAC</sequence>
<reference evidence="2" key="1">
    <citation type="journal article" date="2019" name="Int. J. Syst. Evol. Microbiol.">
        <title>The Global Catalogue of Microorganisms (GCM) 10K type strain sequencing project: providing services to taxonomists for standard genome sequencing and annotation.</title>
        <authorList>
            <consortium name="The Broad Institute Genomics Platform"/>
            <consortium name="The Broad Institute Genome Sequencing Center for Infectious Disease"/>
            <person name="Wu L."/>
            <person name="Ma J."/>
        </authorList>
    </citation>
    <scope>NUCLEOTIDE SEQUENCE [LARGE SCALE GENOMIC DNA]</scope>
    <source>
        <strain evidence="2">CCM 7132</strain>
    </source>
</reference>
<name>A0ABQ1LMZ7_9PROT</name>
<evidence type="ECO:0000313" key="2">
    <source>
        <dbReference type="Proteomes" id="UP000637769"/>
    </source>
</evidence>
<evidence type="ECO:0000313" key="1">
    <source>
        <dbReference type="EMBL" id="GGC24977.1"/>
    </source>
</evidence>
<accession>A0ABQ1LMZ7</accession>
<protein>
    <submittedName>
        <fullName evidence="1">Uncharacterized protein</fullName>
    </submittedName>
</protein>
<dbReference type="Proteomes" id="UP000637769">
    <property type="component" value="Unassembled WGS sequence"/>
</dbReference>
<dbReference type="EMBL" id="BMCH01000002">
    <property type="protein sequence ID" value="GGC24977.1"/>
    <property type="molecule type" value="Genomic_DNA"/>
</dbReference>
<gene>
    <name evidence="1" type="ORF">GCM10007207_07930</name>
</gene>
<comment type="caution">
    <text evidence="1">The sequence shown here is derived from an EMBL/GenBank/DDBJ whole genome shotgun (WGS) entry which is preliminary data.</text>
</comment>
<keyword evidence="2" id="KW-1185">Reference proteome</keyword>